<dbReference type="Gene3D" id="1.10.238.20">
    <property type="entry name" value="Pheromone/general odorant binding protein domain"/>
    <property type="match status" value="1"/>
</dbReference>
<dbReference type="OrthoDB" id="6601693at2759"/>
<proteinExistence type="predicted"/>
<dbReference type="SMR" id="A0A5E4NP30"/>
<dbReference type="InterPro" id="IPR036728">
    <property type="entry name" value="PBP_GOBP_sf"/>
</dbReference>
<evidence type="ECO:0000313" key="3">
    <source>
        <dbReference type="Proteomes" id="UP000325440"/>
    </source>
</evidence>
<gene>
    <name evidence="2" type="ORF">CINCED_3A003835</name>
</gene>
<keyword evidence="3" id="KW-1185">Reference proteome</keyword>
<name>A0A5E4NP30_9HEMI</name>
<organism evidence="2 3">
    <name type="scientific">Cinara cedri</name>
    <dbReference type="NCBI Taxonomy" id="506608"/>
    <lineage>
        <taxon>Eukaryota</taxon>
        <taxon>Metazoa</taxon>
        <taxon>Ecdysozoa</taxon>
        <taxon>Arthropoda</taxon>
        <taxon>Hexapoda</taxon>
        <taxon>Insecta</taxon>
        <taxon>Pterygota</taxon>
        <taxon>Neoptera</taxon>
        <taxon>Paraneoptera</taxon>
        <taxon>Hemiptera</taxon>
        <taxon>Sternorrhyncha</taxon>
        <taxon>Aphidomorpha</taxon>
        <taxon>Aphidoidea</taxon>
        <taxon>Aphididae</taxon>
        <taxon>Lachninae</taxon>
        <taxon>Cinara</taxon>
    </lineage>
</organism>
<reference evidence="2 3" key="1">
    <citation type="submission" date="2019-08" db="EMBL/GenBank/DDBJ databases">
        <authorList>
            <person name="Alioto T."/>
            <person name="Alioto T."/>
            <person name="Gomez Garrido J."/>
        </authorList>
    </citation>
    <scope>NUCLEOTIDE SEQUENCE [LARGE SCALE GENOMIC DNA]</scope>
</reference>
<dbReference type="SUPFAM" id="SSF47565">
    <property type="entry name" value="Insect pheromone/odorant-binding proteins"/>
    <property type="match status" value="1"/>
</dbReference>
<accession>A0A5E4NP30</accession>
<dbReference type="CDD" id="cd23992">
    <property type="entry name" value="PBP_GOBP"/>
    <property type="match status" value="1"/>
</dbReference>
<dbReference type="InterPro" id="IPR006170">
    <property type="entry name" value="PBP/GOBP"/>
</dbReference>
<dbReference type="Pfam" id="PF01395">
    <property type="entry name" value="PBP_GOBP"/>
    <property type="match status" value="1"/>
</dbReference>
<evidence type="ECO:0000313" key="2">
    <source>
        <dbReference type="EMBL" id="VVC45546.1"/>
    </source>
</evidence>
<dbReference type="Proteomes" id="UP000325440">
    <property type="component" value="Unassembled WGS sequence"/>
</dbReference>
<feature type="chain" id="PRO_5022938513" evidence="1">
    <location>
        <begin position="25"/>
        <end position="168"/>
    </location>
</feature>
<protein>
    <submittedName>
        <fullName evidence="2">Pheromone/general odorant binding protein</fullName>
    </submittedName>
</protein>
<sequence length="168" mass="18754">MMIKKTVLLSVFVIFSYSMFSIKAAENVDTEAEASDKTLLTSLFTVVLKCFKDADWGTCGEMLTVKYDISQPKYKACTCHMACAGDELGLINKNGEGVPAKFLEYLNRTKNPSIKNELQVVYDKCQNVKGSDKCDLSEKFAICAFTESPALKDRVTTLVQTVMKMKQK</sequence>
<feature type="signal peptide" evidence="1">
    <location>
        <begin position="1"/>
        <end position="24"/>
    </location>
</feature>
<keyword evidence="1" id="KW-0732">Signal</keyword>
<evidence type="ECO:0000256" key="1">
    <source>
        <dbReference type="SAM" id="SignalP"/>
    </source>
</evidence>
<dbReference type="AlphaFoldDB" id="A0A5E4NP30"/>
<dbReference type="EMBL" id="CABPRJ010002405">
    <property type="protein sequence ID" value="VVC45546.1"/>
    <property type="molecule type" value="Genomic_DNA"/>
</dbReference>
<dbReference type="GO" id="GO:0005549">
    <property type="term" value="F:odorant binding"/>
    <property type="evidence" value="ECO:0007669"/>
    <property type="project" value="InterPro"/>
</dbReference>